<reference evidence="13 15" key="3">
    <citation type="journal article" date="2016" name="Proc. Natl. Acad. Sci. U.S.A.">
        <title>Comparative genomics of biotechnologically important yeasts.</title>
        <authorList>
            <person name="Riley R."/>
            <person name="Haridas S."/>
            <person name="Wolfe K.H."/>
            <person name="Lopes M.R."/>
            <person name="Hittinger C.T."/>
            <person name="Goeker M."/>
            <person name="Salamov A.A."/>
            <person name="Wisecaver J.H."/>
            <person name="Long T.M."/>
            <person name="Calvey C.H."/>
            <person name="Aerts A.L."/>
            <person name="Barry K.W."/>
            <person name="Choi C."/>
            <person name="Clum A."/>
            <person name="Coughlan A.Y."/>
            <person name="Deshpande S."/>
            <person name="Douglass A.P."/>
            <person name="Hanson S.J."/>
            <person name="Klenk H.-P."/>
            <person name="LaButti K.M."/>
            <person name="Lapidus A."/>
            <person name="Lindquist E.A."/>
            <person name="Lipzen A.M."/>
            <person name="Meier-Kolthoff J.P."/>
            <person name="Ohm R.A."/>
            <person name="Otillar R.P."/>
            <person name="Pangilinan J.L."/>
            <person name="Peng Y."/>
            <person name="Rokas A."/>
            <person name="Rosa C.A."/>
            <person name="Scheuner C."/>
            <person name="Sibirny A.A."/>
            <person name="Slot J.C."/>
            <person name="Stielow J.B."/>
            <person name="Sun H."/>
            <person name="Kurtzman C.P."/>
            <person name="Blackwell M."/>
            <person name="Grigoriev I.V."/>
            <person name="Jeffries T.W."/>
        </authorList>
    </citation>
    <scope>NUCLEOTIDE SEQUENCE [LARGE SCALE GENOMIC DNA]</scope>
    <source>
        <strain evidence="15">ATCC 18201 / CBS 1600 / BCRC 20928 / JCM 3617 / NBRC 0987 / NRRL Y-1542</strain>
        <strain evidence="13">NRRL Y-1542</strain>
    </source>
</reference>
<keyword evidence="5 9" id="KW-0963">Cytoplasm</keyword>
<evidence type="ECO:0000256" key="9">
    <source>
        <dbReference type="PIRNR" id="PIRNR038922"/>
    </source>
</evidence>
<dbReference type="GO" id="GO:0008312">
    <property type="term" value="F:7S RNA binding"/>
    <property type="evidence" value="ECO:0007669"/>
    <property type="project" value="InterPro"/>
</dbReference>
<dbReference type="EMBL" id="KV453931">
    <property type="protein sequence ID" value="ODV73256.1"/>
    <property type="molecule type" value="Genomic_DNA"/>
</dbReference>
<feature type="compositionally biased region" description="Polar residues" evidence="10">
    <location>
        <begin position="573"/>
        <end position="594"/>
    </location>
</feature>
<protein>
    <recommendedName>
        <fullName evidence="4 9">Signal recognition particle subunit SRP72</fullName>
    </recommendedName>
</protein>
<reference evidence="14" key="2">
    <citation type="journal article" date="2015" name="J. Biotechnol.">
        <title>The structure of the Cyberlindnera jadinii genome and its relation to Candida utilis analyzed by the occurrence of single nucleotide polymorphisms.</title>
        <authorList>
            <person name="Rupp O."/>
            <person name="Brinkrolf K."/>
            <person name="Buerth C."/>
            <person name="Kunigo M."/>
            <person name="Schneider J."/>
            <person name="Jaenicke S."/>
            <person name="Goesmann A."/>
            <person name="Puehler A."/>
            <person name="Jaeger K.-E."/>
            <person name="Ernst J.F."/>
        </authorList>
    </citation>
    <scope>NUCLEOTIDE SEQUENCE [LARGE SCALE GENOMIC DNA]</scope>
    <source>
        <strain evidence="14">ATCC 18201 / CBS 1600 / BCRC 20928 / JCM 3617 / NBRC 0987 / NRRL Y-1542</strain>
    </source>
</reference>
<evidence type="ECO:0000256" key="2">
    <source>
        <dbReference type="ARBA" id="ARBA00004496"/>
    </source>
</evidence>
<dbReference type="Proteomes" id="UP000094389">
    <property type="component" value="Unassembled WGS sequence"/>
</dbReference>
<dbReference type="Gene3D" id="1.25.40.10">
    <property type="entry name" value="Tetratricopeptide repeat domain"/>
    <property type="match status" value="1"/>
</dbReference>
<dbReference type="Pfam" id="PF08492">
    <property type="entry name" value="SRP72"/>
    <property type="match status" value="1"/>
</dbReference>
<feature type="domain" description="Signal recognition particle SRP72 subunit RNA-binding" evidence="11">
    <location>
        <begin position="521"/>
        <end position="565"/>
    </location>
</feature>
<evidence type="ECO:0000313" key="15">
    <source>
        <dbReference type="Proteomes" id="UP000094389"/>
    </source>
</evidence>
<reference evidence="12" key="1">
    <citation type="submission" date="2014-12" db="EMBL/GenBank/DDBJ databases">
        <authorList>
            <person name="Jaenicke S."/>
        </authorList>
    </citation>
    <scope>NUCLEOTIDE SEQUENCE [LARGE SCALE GENOMIC DNA]</scope>
    <source>
        <strain evidence="12">CBS1600</strain>
    </source>
</reference>
<dbReference type="InterPro" id="IPR026270">
    <property type="entry name" value="SRP72"/>
</dbReference>
<dbReference type="Pfam" id="PF17004">
    <property type="entry name" value="SRP_TPR_like"/>
    <property type="match status" value="1"/>
</dbReference>
<keyword evidence="8 9" id="KW-0687">Ribonucleoprotein</keyword>
<dbReference type="GO" id="GO:0005786">
    <property type="term" value="C:signal recognition particle, endoplasmic reticulum targeting"/>
    <property type="evidence" value="ECO:0007669"/>
    <property type="project" value="UniProtKB-UniRule"/>
</dbReference>
<feature type="compositionally biased region" description="Basic and acidic residues" evidence="10">
    <location>
        <begin position="544"/>
        <end position="562"/>
    </location>
</feature>
<evidence type="ECO:0000259" key="11">
    <source>
        <dbReference type="Pfam" id="PF08492"/>
    </source>
</evidence>
<dbReference type="PANTHER" id="PTHR14094">
    <property type="entry name" value="SIGNAL RECOGNITION PARTICLE 72"/>
    <property type="match status" value="1"/>
</dbReference>
<accession>A0A0H5C8T9</accession>
<dbReference type="AlphaFoldDB" id="A0A0H5C8T9"/>
<accession>A0A1E4S178</accession>
<dbReference type="InterPro" id="IPR031545">
    <property type="entry name" value="SRP72_TPR-like"/>
</dbReference>
<feature type="compositionally biased region" description="Basic residues" evidence="10">
    <location>
        <begin position="530"/>
        <end position="540"/>
    </location>
</feature>
<name>A0A0H5C8T9_CYBJN</name>
<dbReference type="OMA" id="ELACNER"/>
<evidence type="ECO:0000256" key="8">
    <source>
        <dbReference type="ARBA" id="ARBA00023274"/>
    </source>
</evidence>
<dbReference type="OrthoDB" id="5421607at2759"/>
<dbReference type="GO" id="GO:0005783">
    <property type="term" value="C:endoplasmic reticulum"/>
    <property type="evidence" value="ECO:0007669"/>
    <property type="project" value="UniProtKB-SubCell"/>
</dbReference>
<evidence type="ECO:0000256" key="7">
    <source>
        <dbReference type="ARBA" id="ARBA00023135"/>
    </source>
</evidence>
<dbReference type="InterPro" id="IPR013699">
    <property type="entry name" value="Signal_recog_part_SRP72_RNA-bd"/>
</dbReference>
<dbReference type="GO" id="GO:0006614">
    <property type="term" value="P:SRP-dependent cotranslational protein targeting to membrane"/>
    <property type="evidence" value="ECO:0007669"/>
    <property type="project" value="UniProtKB-UniRule"/>
</dbReference>
<feature type="region of interest" description="Disordered" evidence="10">
    <location>
        <begin position="530"/>
        <end position="608"/>
    </location>
</feature>
<dbReference type="Proteomes" id="UP000038830">
    <property type="component" value="Unassembled WGS sequence"/>
</dbReference>
<dbReference type="InterPro" id="IPR011990">
    <property type="entry name" value="TPR-like_helical_dom_sf"/>
</dbReference>
<comment type="subcellular location">
    <subcellularLocation>
        <location evidence="2 9">Cytoplasm</location>
    </subcellularLocation>
    <subcellularLocation>
        <location evidence="1">Endoplasmic reticulum</location>
    </subcellularLocation>
</comment>
<evidence type="ECO:0000313" key="12">
    <source>
        <dbReference type="EMBL" id="CEP24462.1"/>
    </source>
</evidence>
<dbReference type="EMBL" id="CDQK01000006">
    <property type="protein sequence ID" value="CEP24462.1"/>
    <property type="molecule type" value="Genomic_DNA"/>
</dbReference>
<organism evidence="12 14">
    <name type="scientific">Cyberlindnera jadinii (strain ATCC 18201 / CBS 1600 / BCRC 20928 / JCM 3617 / NBRC 0987 / NRRL Y-1542)</name>
    <name type="common">Torula yeast</name>
    <name type="synonym">Candida utilis</name>
    <dbReference type="NCBI Taxonomy" id="983966"/>
    <lineage>
        <taxon>Eukaryota</taxon>
        <taxon>Fungi</taxon>
        <taxon>Dikarya</taxon>
        <taxon>Ascomycota</taxon>
        <taxon>Saccharomycotina</taxon>
        <taxon>Saccharomycetes</taxon>
        <taxon>Phaffomycetales</taxon>
        <taxon>Phaffomycetaceae</taxon>
        <taxon>Cyberlindnera</taxon>
    </lineage>
</organism>
<proteinExistence type="inferred from homology"/>
<evidence type="ECO:0000256" key="5">
    <source>
        <dbReference type="ARBA" id="ARBA00022490"/>
    </source>
</evidence>
<dbReference type="GO" id="GO:0043022">
    <property type="term" value="F:ribosome binding"/>
    <property type="evidence" value="ECO:0007669"/>
    <property type="project" value="TreeGrafter"/>
</dbReference>
<evidence type="ECO:0000256" key="1">
    <source>
        <dbReference type="ARBA" id="ARBA00004240"/>
    </source>
</evidence>
<keyword evidence="15" id="KW-1185">Reference proteome</keyword>
<keyword evidence="7 9" id="KW-0733">Signal recognition particle</keyword>
<gene>
    <name evidence="12" type="ORF">BN1211_5285</name>
    <name evidence="13" type="ORF">CYBJADRAFT_190279</name>
</gene>
<comment type="similarity">
    <text evidence="3 9">Belongs to the SRP72 family.</text>
</comment>
<evidence type="ECO:0000256" key="4">
    <source>
        <dbReference type="ARBA" id="ARBA00018350"/>
    </source>
</evidence>
<dbReference type="PIRSF" id="PIRSF038922">
    <property type="entry name" value="SRP72"/>
    <property type="match status" value="1"/>
</dbReference>
<keyword evidence="6" id="KW-0256">Endoplasmic reticulum</keyword>
<dbReference type="STRING" id="983966.A0A0H5C8T9"/>
<evidence type="ECO:0000313" key="14">
    <source>
        <dbReference type="Proteomes" id="UP000038830"/>
    </source>
</evidence>
<sequence length="608" mass="67693">MSSLNELFKQLEVDSANDQHEEVLETASEILKTNPHDKRALKLVVVSLINLDRYLKALKVLKTTQAPVDELLLERLYVYYKLNLDRELAEEFERLSDEVLTKNKGLVHLKAQFLYRTGSYVEALELYASLIGSTSQDDPEMLDLSVNERAVLADGFQSGIFNRFVSRSPVSPTSPESYDLLFNESVIQLGLGNLNKSLSLLDSALAKCKEANTDPQEQFEETLPIILQKAYILNLQGKKSDASVILDGISQSSISDELTKLTFINNSIASKIGEDSNWLLTLKELGFPNSINQLSGRLSIVQKAQIWKNYWKLASRVGQRVNSNISVVRDTDYTLQAIASLVKAGVIIDKDTPQEQAKRMTKYALASGDLGASLLAAQLNSDVGKGEVALAVLNNLKLERKLLPGVSSIILQLCEKTGSEKKKLATFKEIVEYYSDASRLDNVKVYDFLKVTALQFVTVEPELSKKLLVTLNNFHKDDLISISLGEASAGLLEPVEHLTQGLDLEDLIQSATADLNKISKNKPTNFKVFKTRKRPMRRPPKNLDTAKHPDPERWLKLSDRSTYKPKAIKGKKNATQGGTADNTTEESISKSSRPSPAPQRKSKKKGRK</sequence>
<dbReference type="PANTHER" id="PTHR14094:SF9">
    <property type="entry name" value="SIGNAL RECOGNITION PARTICLE SUBUNIT SRP72"/>
    <property type="match status" value="1"/>
</dbReference>
<evidence type="ECO:0000256" key="3">
    <source>
        <dbReference type="ARBA" id="ARBA00007676"/>
    </source>
</evidence>
<evidence type="ECO:0000256" key="6">
    <source>
        <dbReference type="ARBA" id="ARBA00022824"/>
    </source>
</evidence>
<dbReference type="SUPFAM" id="SSF48452">
    <property type="entry name" value="TPR-like"/>
    <property type="match status" value="1"/>
</dbReference>
<comment type="function">
    <text evidence="9">Component of the signal recognition particle (SRP) complex, a ribonucleoprotein complex that mediates the cotranslational targeting of secretory and membrane proteins to the endoplasmic reticulum (ER).</text>
</comment>
<evidence type="ECO:0000313" key="13">
    <source>
        <dbReference type="EMBL" id="ODV73256.1"/>
    </source>
</evidence>
<evidence type="ECO:0000256" key="10">
    <source>
        <dbReference type="SAM" id="MobiDB-lite"/>
    </source>
</evidence>